<organism evidence="13 14">
    <name type="scientific">Drosophila suzukii</name>
    <name type="common">Spotted-wing drosophila fruit fly</name>
    <dbReference type="NCBI Taxonomy" id="28584"/>
    <lineage>
        <taxon>Eukaryota</taxon>
        <taxon>Metazoa</taxon>
        <taxon>Ecdysozoa</taxon>
        <taxon>Arthropoda</taxon>
        <taxon>Hexapoda</taxon>
        <taxon>Insecta</taxon>
        <taxon>Pterygota</taxon>
        <taxon>Neoptera</taxon>
        <taxon>Endopterygota</taxon>
        <taxon>Diptera</taxon>
        <taxon>Brachycera</taxon>
        <taxon>Muscomorpha</taxon>
        <taxon>Ephydroidea</taxon>
        <taxon>Drosophilidae</taxon>
        <taxon>Drosophila</taxon>
        <taxon>Sophophora</taxon>
    </lineage>
</organism>
<evidence type="ECO:0000313" key="13">
    <source>
        <dbReference type="Proteomes" id="UP001652628"/>
    </source>
</evidence>
<keyword evidence="6" id="KW-0493">Microtubule</keyword>
<evidence type="ECO:0000256" key="7">
    <source>
        <dbReference type="ARBA" id="ARBA00022776"/>
    </source>
</evidence>
<keyword evidence="7" id="KW-0498">Mitosis</keyword>
<feature type="compositionally biased region" description="Polar residues" evidence="12">
    <location>
        <begin position="574"/>
        <end position="594"/>
    </location>
</feature>
<feature type="region of interest" description="Disordered" evidence="12">
    <location>
        <begin position="574"/>
        <end position="603"/>
    </location>
</feature>
<keyword evidence="10" id="KW-0539">Nucleus</keyword>
<dbReference type="Proteomes" id="UP001652628">
    <property type="component" value="Chromosome 3"/>
</dbReference>
<dbReference type="GO" id="GO:0072686">
    <property type="term" value="C:mitotic spindle"/>
    <property type="evidence" value="ECO:0007669"/>
    <property type="project" value="TreeGrafter"/>
</dbReference>
<evidence type="ECO:0000256" key="5">
    <source>
        <dbReference type="ARBA" id="ARBA00022618"/>
    </source>
</evidence>
<dbReference type="InterPro" id="IPR026756">
    <property type="entry name" value="NuSAP"/>
</dbReference>
<evidence type="ECO:0000256" key="4">
    <source>
        <dbReference type="ARBA" id="ARBA00022490"/>
    </source>
</evidence>
<dbReference type="GO" id="GO:0005874">
    <property type="term" value="C:microtubule"/>
    <property type="evidence" value="ECO:0007669"/>
    <property type="project" value="UniProtKB-KW"/>
</dbReference>
<dbReference type="PANTHER" id="PTHR15874:SF1">
    <property type="entry name" value="NUCLEOLAR AND SPINDLE-ASSOCIATED PROTEIN 1"/>
    <property type="match status" value="1"/>
</dbReference>
<evidence type="ECO:0000313" key="14">
    <source>
        <dbReference type="RefSeq" id="XP_036673531.3"/>
    </source>
</evidence>
<dbReference type="GO" id="GO:0007076">
    <property type="term" value="P:mitotic chromosome condensation"/>
    <property type="evidence" value="ECO:0007669"/>
    <property type="project" value="TreeGrafter"/>
</dbReference>
<comment type="subcellular location">
    <subcellularLocation>
        <location evidence="2">Cytoplasm</location>
        <location evidence="2">Cytoskeleton</location>
        <location evidence="2">Spindle</location>
    </subcellularLocation>
    <subcellularLocation>
        <location evidence="1">Nucleus</location>
    </subcellularLocation>
</comment>
<feature type="compositionally biased region" description="Basic and acidic residues" evidence="12">
    <location>
        <begin position="251"/>
        <end position="281"/>
    </location>
</feature>
<gene>
    <name evidence="14" type="primary">Mink</name>
</gene>
<reference evidence="14" key="1">
    <citation type="submission" date="2025-08" db="UniProtKB">
        <authorList>
            <consortium name="RefSeq"/>
        </authorList>
    </citation>
    <scope>IDENTIFICATION</scope>
</reference>
<evidence type="ECO:0000256" key="9">
    <source>
        <dbReference type="ARBA" id="ARBA00023212"/>
    </source>
</evidence>
<feature type="region of interest" description="Disordered" evidence="12">
    <location>
        <begin position="113"/>
        <end position="339"/>
    </location>
</feature>
<dbReference type="AlphaFoldDB" id="A0AB40A8H6"/>
<sequence>MESNIDNDAIDVGVLAPNDQENDDANRNAEITAAAGTPVARKTRRAVLRRMNATSEKDSPTQPDPPKTPGTPGNLRPATETPRRSCRKSIRPAIDYDDIIVRSAKKVIAEVIEANPENEEPSTQKWSSAEVGRNSRKRSRKSKRMTTKKQKTEKDIPEDKIEEKQVTKVEVPEEKSQDQEDTTEAPTDLVEEVKQQDKPQAADIEEENPSKYNKVAKADIDELGLSPLEMDSQEDESEIQAGDATITAPQDKNKEEAVEDEAKLSPVKDNDGQINDQKDEQAGETTKPAKQSEDKKVASEQASPEEEMPSLMVENEDLDEPEKSPLNTTYDAEEKKDSDESVILVNTSNLDASVILVVSPDKQQEACILKPEIAEEKAAIKVVLTTADDQNQTLLNLADAASPKASKPRKSKGFRFPTPYKARPVFSFTETVESFDNRHMNKDFMNAEEPKYERKRSKSASDWNNTVSRTVSFQSPIEIANVEDIDKRWKGLQKCNVNNRRRRSKSLDENHCKVSRIPKPSRGVIPLNRTITPSKVNKRTKMPNFAAMHEKQFAKMESLLDHVERKAERAKVLTNSVQKQLPGSTAKKPQSSTSVEERPRPKALKKIDMTADRSMVIEHPSDKLNSSRLPLKTTATVLNVAPKPAFNLSTSMVKTFNATFSSRPADSQDNKLAERRQRRIEMFKGRTTKDQKEKGEFIRGVRLNRRFELQMQHRRHLEED</sequence>
<keyword evidence="13" id="KW-1185">Reference proteome</keyword>
<evidence type="ECO:0000256" key="6">
    <source>
        <dbReference type="ARBA" id="ARBA00022701"/>
    </source>
</evidence>
<feature type="region of interest" description="Disordered" evidence="12">
    <location>
        <begin position="1"/>
        <end position="99"/>
    </location>
</feature>
<evidence type="ECO:0000256" key="1">
    <source>
        <dbReference type="ARBA" id="ARBA00004123"/>
    </source>
</evidence>
<dbReference type="GO" id="GO:0003677">
    <property type="term" value="F:DNA binding"/>
    <property type="evidence" value="ECO:0007669"/>
    <property type="project" value="UniProtKB-KW"/>
</dbReference>
<keyword evidence="8" id="KW-0238">DNA-binding</keyword>
<accession>A0AB40A8H6</accession>
<keyword evidence="11" id="KW-0131">Cell cycle</keyword>
<evidence type="ECO:0000256" key="2">
    <source>
        <dbReference type="ARBA" id="ARBA00004186"/>
    </source>
</evidence>
<keyword evidence="5" id="KW-0132">Cell division</keyword>
<keyword evidence="4" id="KW-0963">Cytoplasm</keyword>
<dbReference type="GO" id="GO:0040001">
    <property type="term" value="P:establishment of mitotic spindle localization"/>
    <property type="evidence" value="ECO:0007669"/>
    <property type="project" value="InterPro"/>
</dbReference>
<feature type="compositionally biased region" description="Basic and acidic residues" evidence="12">
    <location>
        <begin position="150"/>
        <end position="178"/>
    </location>
</feature>
<keyword evidence="9" id="KW-0206">Cytoskeleton</keyword>
<evidence type="ECO:0000256" key="11">
    <source>
        <dbReference type="ARBA" id="ARBA00023306"/>
    </source>
</evidence>
<comment type="similarity">
    <text evidence="3">Belongs to the NUSAP family.</text>
</comment>
<dbReference type="Pfam" id="PF16006">
    <property type="entry name" value="NUSAP"/>
    <property type="match status" value="1"/>
</dbReference>
<dbReference type="GO" id="GO:0008017">
    <property type="term" value="F:microtubule binding"/>
    <property type="evidence" value="ECO:0007669"/>
    <property type="project" value="TreeGrafter"/>
</dbReference>
<dbReference type="GeneID" id="108014811"/>
<dbReference type="RefSeq" id="XP_036673531.3">
    <property type="nucleotide sequence ID" value="XM_036817636.3"/>
</dbReference>
<evidence type="ECO:0000256" key="10">
    <source>
        <dbReference type="ARBA" id="ARBA00023242"/>
    </source>
</evidence>
<dbReference type="GO" id="GO:0000281">
    <property type="term" value="P:mitotic cytokinesis"/>
    <property type="evidence" value="ECO:0007669"/>
    <property type="project" value="InterPro"/>
</dbReference>
<evidence type="ECO:0000256" key="8">
    <source>
        <dbReference type="ARBA" id="ARBA00023125"/>
    </source>
</evidence>
<protein>
    <submittedName>
        <fullName evidence="14">Enolase-phosphatase E1 isoform X1</fullName>
    </submittedName>
</protein>
<evidence type="ECO:0000256" key="3">
    <source>
        <dbReference type="ARBA" id="ARBA00009702"/>
    </source>
</evidence>
<dbReference type="GO" id="GO:0005730">
    <property type="term" value="C:nucleolus"/>
    <property type="evidence" value="ECO:0007669"/>
    <property type="project" value="TreeGrafter"/>
</dbReference>
<evidence type="ECO:0000256" key="12">
    <source>
        <dbReference type="SAM" id="MobiDB-lite"/>
    </source>
</evidence>
<name>A0AB40A8H6_DROSZ</name>
<feature type="compositionally biased region" description="Basic residues" evidence="12">
    <location>
        <begin position="134"/>
        <end position="149"/>
    </location>
</feature>
<feature type="compositionally biased region" description="Acidic residues" evidence="12">
    <location>
        <begin position="303"/>
        <end position="320"/>
    </location>
</feature>
<proteinExistence type="inferred from homology"/>
<dbReference type="PANTHER" id="PTHR15874">
    <property type="entry name" value="NUCLEOLAR AND SPINDLE-ASSOCIATED PROTEIN 1"/>
    <property type="match status" value="1"/>
</dbReference>